<feature type="compositionally biased region" description="Basic and acidic residues" evidence="1">
    <location>
        <begin position="183"/>
        <end position="211"/>
    </location>
</feature>
<protein>
    <submittedName>
        <fullName evidence="2">Unannotated protein</fullName>
    </submittedName>
</protein>
<reference evidence="2" key="1">
    <citation type="submission" date="2020-05" db="EMBL/GenBank/DDBJ databases">
        <authorList>
            <person name="Chiriac C."/>
            <person name="Salcher M."/>
            <person name="Ghai R."/>
            <person name="Kavagutti S V."/>
        </authorList>
    </citation>
    <scope>NUCLEOTIDE SEQUENCE</scope>
</reference>
<dbReference type="AlphaFoldDB" id="A0A6J7JAP2"/>
<gene>
    <name evidence="2" type="ORF">UFOPK3564_02851</name>
</gene>
<feature type="compositionally biased region" description="Gly residues" evidence="1">
    <location>
        <begin position="347"/>
        <end position="357"/>
    </location>
</feature>
<feature type="compositionally biased region" description="Basic and acidic residues" evidence="1">
    <location>
        <begin position="298"/>
        <end position="315"/>
    </location>
</feature>
<feature type="compositionally biased region" description="Basic and acidic residues" evidence="1">
    <location>
        <begin position="129"/>
        <end position="140"/>
    </location>
</feature>
<dbReference type="EMBL" id="CAFBMK010000228">
    <property type="protein sequence ID" value="CAB4939422.1"/>
    <property type="molecule type" value="Genomic_DNA"/>
</dbReference>
<evidence type="ECO:0000313" key="2">
    <source>
        <dbReference type="EMBL" id="CAB4939422.1"/>
    </source>
</evidence>
<accession>A0A6J7JAP2</accession>
<proteinExistence type="predicted"/>
<feature type="region of interest" description="Disordered" evidence="1">
    <location>
        <begin position="97"/>
        <end position="390"/>
    </location>
</feature>
<feature type="compositionally biased region" description="Basic and acidic residues" evidence="1">
    <location>
        <begin position="97"/>
        <end position="106"/>
    </location>
</feature>
<sequence length="390" mass="42029">MEVRALRPQLEAPALQAGEVEQVVGEAREPLDLHREPREEPVALLLVELLVLQQLDEAGERLQRGAQLVRGGGDEPLAARVQFAELALHRVERPRQRAELVGRVDVEPGGEPPAGDLPRALLQAPQARGDADRERGAGEQRDDDADEAAEHDAPADEGDGGADVGEILGDDEGAPPARRGGHRLGDARDEAVAVVDRAHRPPGPDRADREPGAGTVDRGAARRRPPDGGELPRDGREEHDPGARPGRDRVDEQPVRPCRPGRGAAGLPPRVADRRLGVLREGLDPLLGQRRLQARQHLQGDRADGDDRDRHEREGQPQAQGASQPRPDPEEPARRWTGVPDPRRGGRTGGRPCGVGGPAPRRPPLAALVASRHRALSRRRRGSGSPGRAR</sequence>
<feature type="compositionally biased region" description="Basic and acidic residues" evidence="1">
    <location>
        <begin position="224"/>
        <end position="254"/>
    </location>
</feature>
<feature type="compositionally biased region" description="Basic and acidic residues" evidence="1">
    <location>
        <begin position="271"/>
        <end position="283"/>
    </location>
</feature>
<organism evidence="2">
    <name type="scientific">freshwater metagenome</name>
    <dbReference type="NCBI Taxonomy" id="449393"/>
    <lineage>
        <taxon>unclassified sequences</taxon>
        <taxon>metagenomes</taxon>
        <taxon>ecological metagenomes</taxon>
    </lineage>
</organism>
<name>A0A6J7JAP2_9ZZZZ</name>
<feature type="compositionally biased region" description="Basic residues" evidence="1">
    <location>
        <begin position="371"/>
        <end position="382"/>
    </location>
</feature>
<evidence type="ECO:0000256" key="1">
    <source>
        <dbReference type="SAM" id="MobiDB-lite"/>
    </source>
</evidence>